<feature type="binding site" evidence="12">
    <location>
        <position position="56"/>
    </location>
    <ligand>
        <name>Zn(2+)</name>
        <dbReference type="ChEBI" id="CHEBI:29105"/>
    </ligand>
</feature>
<comment type="similarity">
    <text evidence="2">Belongs to the krueppel C2H2-type zinc-finger protein family.</text>
</comment>
<keyword evidence="4" id="KW-0677">Repeat</keyword>
<evidence type="ECO:0000256" key="6">
    <source>
        <dbReference type="ARBA" id="ARBA00022833"/>
    </source>
</evidence>
<dbReference type="GO" id="GO:0000978">
    <property type="term" value="F:RNA polymerase II cis-regulatory region sequence-specific DNA binding"/>
    <property type="evidence" value="ECO:0007669"/>
    <property type="project" value="TreeGrafter"/>
</dbReference>
<evidence type="ECO:0000256" key="11">
    <source>
        <dbReference type="PROSITE-ProRule" id="PRU00042"/>
    </source>
</evidence>
<dbReference type="KEGG" id="dhe:115482741"/>
<keyword evidence="3 12" id="KW-0479">Metal-binding</keyword>
<feature type="domain" description="C2H2-type" evidence="14">
    <location>
        <begin position="244"/>
        <end position="272"/>
    </location>
</feature>
<dbReference type="OrthoDB" id="3176202at2759"/>
<feature type="domain" description="C2H2-type" evidence="14">
    <location>
        <begin position="302"/>
        <end position="329"/>
    </location>
</feature>
<dbReference type="InterPro" id="IPR013087">
    <property type="entry name" value="Znf_C2H2_type"/>
</dbReference>
<dbReference type="GeneID" id="115482741"/>
<evidence type="ECO:0000256" key="8">
    <source>
        <dbReference type="ARBA" id="ARBA00023125"/>
    </source>
</evidence>
<dbReference type="Proteomes" id="UP000504633">
    <property type="component" value="Unplaced"/>
</dbReference>
<dbReference type="SUPFAM" id="SSF57667">
    <property type="entry name" value="beta-beta-alpha zinc fingers"/>
    <property type="match status" value="3"/>
</dbReference>
<evidence type="ECO:0000256" key="12">
    <source>
        <dbReference type="PROSITE-ProRule" id="PRU01263"/>
    </source>
</evidence>
<feature type="domain" description="C2H2-type" evidence="14">
    <location>
        <begin position="216"/>
        <end position="243"/>
    </location>
</feature>
<dbReference type="Pfam" id="PF12874">
    <property type="entry name" value="zf-met"/>
    <property type="match status" value="1"/>
</dbReference>
<dbReference type="Pfam" id="PF07776">
    <property type="entry name" value="zf-AD"/>
    <property type="match status" value="1"/>
</dbReference>
<dbReference type="SMART" id="SM00868">
    <property type="entry name" value="zf-AD"/>
    <property type="match status" value="1"/>
</dbReference>
<dbReference type="Pfam" id="PF00096">
    <property type="entry name" value="zf-C2H2"/>
    <property type="match status" value="2"/>
</dbReference>
<evidence type="ECO:0000256" key="9">
    <source>
        <dbReference type="ARBA" id="ARBA00023163"/>
    </source>
</evidence>
<feature type="binding site" evidence="12">
    <location>
        <position position="7"/>
    </location>
    <ligand>
        <name>Zn(2+)</name>
        <dbReference type="ChEBI" id="CHEBI:29105"/>
    </ligand>
</feature>
<feature type="compositionally biased region" description="Polar residues" evidence="13">
    <location>
        <begin position="127"/>
        <end position="140"/>
    </location>
</feature>
<proteinExistence type="inferred from homology"/>
<evidence type="ECO:0000256" key="13">
    <source>
        <dbReference type="SAM" id="MobiDB-lite"/>
    </source>
</evidence>
<evidence type="ECO:0000256" key="2">
    <source>
        <dbReference type="ARBA" id="ARBA00006991"/>
    </source>
</evidence>
<dbReference type="OMA" id="YILNIHI"/>
<dbReference type="PROSITE" id="PS50157">
    <property type="entry name" value="ZINC_FINGER_C2H2_2"/>
    <property type="match status" value="5"/>
</dbReference>
<keyword evidence="6 12" id="KW-0862">Zinc</keyword>
<dbReference type="InterPro" id="IPR012934">
    <property type="entry name" value="Znf_AD"/>
</dbReference>
<dbReference type="PANTHER" id="PTHR24399:SF23">
    <property type="entry name" value="C2H2-TYPE DOMAIN-CONTAINING PROTEIN"/>
    <property type="match status" value="1"/>
</dbReference>
<evidence type="ECO:0000256" key="1">
    <source>
        <dbReference type="ARBA" id="ARBA00004123"/>
    </source>
</evidence>
<dbReference type="PANTHER" id="PTHR24399">
    <property type="entry name" value="ZINC FINGER AND BTB DOMAIN-CONTAINING"/>
    <property type="match status" value="1"/>
</dbReference>
<evidence type="ECO:0000313" key="16">
    <source>
        <dbReference type="Proteomes" id="UP000504633"/>
    </source>
</evidence>
<feature type="binding site" evidence="12">
    <location>
        <position position="10"/>
    </location>
    <ligand>
        <name>Zn(2+)</name>
        <dbReference type="ChEBI" id="CHEBI:29105"/>
    </ligand>
</feature>
<dbReference type="PROSITE" id="PS00028">
    <property type="entry name" value="ZINC_FINGER_C2H2_1"/>
    <property type="match status" value="5"/>
</dbReference>
<feature type="domain" description="ZAD" evidence="15">
    <location>
        <begin position="5"/>
        <end position="80"/>
    </location>
</feature>
<gene>
    <name evidence="17" type="primary">LOC115482741</name>
</gene>
<keyword evidence="16" id="KW-1185">Reference proteome</keyword>
<keyword evidence="5 11" id="KW-0863">Zinc-finger</keyword>
<keyword evidence="8" id="KW-0238">DNA-binding</keyword>
<feature type="domain" description="C2H2-type" evidence="14">
    <location>
        <begin position="330"/>
        <end position="359"/>
    </location>
</feature>
<feature type="binding site" evidence="12">
    <location>
        <position position="53"/>
    </location>
    <ligand>
        <name>Zn(2+)</name>
        <dbReference type="ChEBI" id="CHEBI:29105"/>
    </ligand>
</feature>
<reference evidence="17" key="1">
    <citation type="submission" date="2025-08" db="UniProtKB">
        <authorList>
            <consortium name="RefSeq"/>
        </authorList>
    </citation>
    <scope>IDENTIFICATION</scope>
    <source>
        <strain evidence="17">15085-1641.00</strain>
        <tissue evidence="17">Whole body</tissue>
    </source>
</reference>
<feature type="region of interest" description="Disordered" evidence="13">
    <location>
        <begin position="119"/>
        <end position="142"/>
    </location>
</feature>
<dbReference type="FunFam" id="3.30.160.60:FF:001156">
    <property type="entry name" value="Zinc finger protein 407"/>
    <property type="match status" value="1"/>
</dbReference>
<dbReference type="FunFam" id="3.30.160.60:FF:000624">
    <property type="entry name" value="zinc finger protein 697"/>
    <property type="match status" value="1"/>
</dbReference>
<evidence type="ECO:0000256" key="5">
    <source>
        <dbReference type="ARBA" id="ARBA00022771"/>
    </source>
</evidence>
<organism evidence="16 17">
    <name type="scientific">Drosophila hydei</name>
    <name type="common">Fruit fly</name>
    <dbReference type="NCBI Taxonomy" id="7224"/>
    <lineage>
        <taxon>Eukaryota</taxon>
        <taxon>Metazoa</taxon>
        <taxon>Ecdysozoa</taxon>
        <taxon>Arthropoda</taxon>
        <taxon>Hexapoda</taxon>
        <taxon>Insecta</taxon>
        <taxon>Pterygota</taxon>
        <taxon>Neoptera</taxon>
        <taxon>Endopterygota</taxon>
        <taxon>Diptera</taxon>
        <taxon>Brachycera</taxon>
        <taxon>Muscomorpha</taxon>
        <taxon>Ephydroidea</taxon>
        <taxon>Drosophilidae</taxon>
        <taxon>Drosophila</taxon>
    </lineage>
</organism>
<sequence>MSKLLLCRTCGEQINNSNAKNLFQQENEDLLDKIDTLTGIRLNDDEHMPKNICSSCYLEVNQSIAFRELCIKTQEVLRDGIHRDTSPQDPLCTGKETVASKAINIRKQPQRKIQTSLQTRIVRAHSPKQQSSTNTTSINDSAHHGRVIILARTCSEKDKSMITSRQPKVSTVSKSDCMAMDEALQSPPEDSDSATSDRSRNQVKRNVRQRGVNKTYVCDQCGKCFKDASNLKVHILRHTGVKNFECQECGTKYFTRHLLNLHIRVRHQGEMPYACKYCDQRFFTSTTRCRHERVRHVRKSTYACRLCGKTYLTKSCLNKHEFLHTGERPYRCNICNVGFPRKTNLKIHCRSKQHQTRASAAMDKSHDVIYALSDGESKTDLINKDFDV</sequence>
<dbReference type="Gene3D" id="3.30.160.60">
    <property type="entry name" value="Classic Zinc Finger"/>
    <property type="match status" value="4"/>
</dbReference>
<feature type="domain" description="C2H2-type" evidence="14">
    <location>
        <begin position="273"/>
        <end position="301"/>
    </location>
</feature>
<dbReference type="AlphaFoldDB" id="A0A6J1MF16"/>
<name>A0A6J1MF16_DROHY</name>
<comment type="subcellular location">
    <subcellularLocation>
        <location evidence="1">Nucleus</location>
    </subcellularLocation>
</comment>
<keyword evidence="10" id="KW-0539">Nucleus</keyword>
<dbReference type="GO" id="GO:0005654">
    <property type="term" value="C:nucleoplasm"/>
    <property type="evidence" value="ECO:0007669"/>
    <property type="project" value="TreeGrafter"/>
</dbReference>
<dbReference type="SMART" id="SM00355">
    <property type="entry name" value="ZnF_C2H2"/>
    <property type="match status" value="5"/>
</dbReference>
<dbReference type="PROSITE" id="PS51915">
    <property type="entry name" value="ZAD"/>
    <property type="match status" value="1"/>
</dbReference>
<dbReference type="FunFam" id="3.30.160.60:FF:000425">
    <property type="entry name" value="PLAG1 like zinc finger 1"/>
    <property type="match status" value="1"/>
</dbReference>
<feature type="region of interest" description="Disordered" evidence="13">
    <location>
        <begin position="183"/>
        <end position="206"/>
    </location>
</feature>
<evidence type="ECO:0000259" key="15">
    <source>
        <dbReference type="PROSITE" id="PS51915"/>
    </source>
</evidence>
<dbReference type="Gene3D" id="3.40.1800.20">
    <property type="match status" value="1"/>
</dbReference>
<evidence type="ECO:0000256" key="7">
    <source>
        <dbReference type="ARBA" id="ARBA00023015"/>
    </source>
</evidence>
<dbReference type="RefSeq" id="XP_023177941.2">
    <property type="nucleotide sequence ID" value="XM_023322173.2"/>
</dbReference>
<evidence type="ECO:0000256" key="10">
    <source>
        <dbReference type="ARBA" id="ARBA00023242"/>
    </source>
</evidence>
<evidence type="ECO:0000313" key="17">
    <source>
        <dbReference type="RefSeq" id="XP_023177941.2"/>
    </source>
</evidence>
<dbReference type="GO" id="GO:0001227">
    <property type="term" value="F:DNA-binding transcription repressor activity, RNA polymerase II-specific"/>
    <property type="evidence" value="ECO:0007669"/>
    <property type="project" value="TreeGrafter"/>
</dbReference>
<dbReference type="GO" id="GO:0008270">
    <property type="term" value="F:zinc ion binding"/>
    <property type="evidence" value="ECO:0007669"/>
    <property type="project" value="UniProtKB-UniRule"/>
</dbReference>
<evidence type="ECO:0000256" key="4">
    <source>
        <dbReference type="ARBA" id="ARBA00022737"/>
    </source>
</evidence>
<dbReference type="InterPro" id="IPR036236">
    <property type="entry name" value="Znf_C2H2_sf"/>
</dbReference>
<keyword evidence="7" id="KW-0805">Transcription regulation</keyword>
<evidence type="ECO:0000256" key="3">
    <source>
        <dbReference type="ARBA" id="ARBA00022723"/>
    </source>
</evidence>
<keyword evidence="9" id="KW-0804">Transcription</keyword>
<accession>A0A6J1MF16</accession>
<evidence type="ECO:0000259" key="14">
    <source>
        <dbReference type="PROSITE" id="PS50157"/>
    </source>
</evidence>
<protein>
    <submittedName>
        <fullName evidence="17">Zinc finger protein 562-like</fullName>
    </submittedName>
</protein>
<dbReference type="SUPFAM" id="SSF57716">
    <property type="entry name" value="Glucocorticoid receptor-like (DNA-binding domain)"/>
    <property type="match status" value="1"/>
</dbReference>